<dbReference type="EMBL" id="JPKZ01001612">
    <property type="protein sequence ID" value="KHN81014.1"/>
    <property type="molecule type" value="Genomic_DNA"/>
</dbReference>
<feature type="region of interest" description="Disordered" evidence="3">
    <location>
        <begin position="1"/>
        <end position="49"/>
    </location>
</feature>
<dbReference type="OrthoDB" id="10070965at2759"/>
<gene>
    <name evidence="5" type="primary">CLASRP</name>
    <name evidence="5" type="ORF">Tcan_15601</name>
</gene>
<keyword evidence="1" id="KW-0507">mRNA processing</keyword>
<dbReference type="GO" id="GO:0006397">
    <property type="term" value="P:mRNA processing"/>
    <property type="evidence" value="ECO:0007669"/>
    <property type="project" value="UniProtKB-KW"/>
</dbReference>
<evidence type="ECO:0000256" key="1">
    <source>
        <dbReference type="ARBA" id="ARBA00022664"/>
    </source>
</evidence>
<comment type="caution">
    <text evidence="5">The sequence shown here is derived from an EMBL/GenBank/DDBJ whole genome shotgun (WGS) entry which is preliminary data.</text>
</comment>
<feature type="region of interest" description="Disordered" evidence="3">
    <location>
        <begin position="438"/>
        <end position="472"/>
    </location>
</feature>
<dbReference type="Proteomes" id="UP000031036">
    <property type="component" value="Unassembled WGS sequence"/>
</dbReference>
<feature type="compositionally biased region" description="Basic and acidic residues" evidence="3">
    <location>
        <begin position="664"/>
        <end position="674"/>
    </location>
</feature>
<evidence type="ECO:0000313" key="5">
    <source>
        <dbReference type="EMBL" id="KHN81014.1"/>
    </source>
</evidence>
<feature type="region of interest" description="Disordered" evidence="3">
    <location>
        <begin position="310"/>
        <end position="330"/>
    </location>
</feature>
<dbReference type="STRING" id="6265.A0A0B2VHX2"/>
<dbReference type="AlphaFoldDB" id="A0A0B2VHX2"/>
<feature type="compositionally biased region" description="Basic residues" evidence="3">
    <location>
        <begin position="547"/>
        <end position="559"/>
    </location>
</feature>
<feature type="compositionally biased region" description="Basic and acidic residues" evidence="3">
    <location>
        <begin position="766"/>
        <end position="799"/>
    </location>
</feature>
<proteinExistence type="predicted"/>
<sequence length="818" mass="94525">MATLSELITAKDDTPPPHQGTPHHTGSGVQSGMIPSHLMRSSQGSPSVDRMPQLKQLVLSADEDLNAPHQAHSTPTRTAEECVDELLAENAPPDSALGQAVDNVFVSWNQLIVDLSARPGFTPPTAEHIKEVAECALRQLKDSCQELTGEFAKVGLEWRLAHPGESLAERKDPEQFMQIHGRRCQIHVDPAVARAAEASNILRKWQGDPQVLIDRFDARSHLDFIGEVIRDDDEHRPSVDVEELQCEYERYRILILNEFDRVSERTFLKEIAAKEFWPDESTSTNRIELEKKKQSRDKKAAVAFSYEDTTTVKGTSQSHESDSSDDEDELIEPDEFDLKIDVDVLDAERRRNLNKLGVKYGIVSGAFTKLLKMDRREQDETHQLKEIEKAKLALAGRQAKAERALLKKKRSLIVGKGCLNEEATTTLLSFVTQNKNQYEQSSSSSSSSDSEEKTEFITSFGGDGGSAGEKGNIDEYVDEDERNVVHGPALPSAEFRRIFELKTRRSSSPEDRSGVTSMLGAVKRRIRSRSPMRRMRSRSRERSNRRDRLRSRSRSRTKSRSRDRERGRSKGRERSRSKGRERSRSRGRERSKRERRSTSRERRSRRGSRSDLRLRRLENDLSTRRRGLCTETVFMFSVGTGSVLSPSRSNGETSPLEIRSSMSESEKERIEVENRRRRIRRTAKMHRQQYANNHHDRSSEDESEKKSAMAHRLRLQMQRALRKTAEQLKEEERHKLAEQMEQRRKSAMAHRLRLQMQRALRKTAEQLKEEERHKLAEQMEQRRRREERMYEESLELRRREREKRHRERRRYGSSSSSG</sequence>
<feature type="compositionally biased region" description="Basic residues" evidence="3">
    <location>
        <begin position="800"/>
        <end position="811"/>
    </location>
</feature>
<feature type="region of interest" description="Disordered" evidence="3">
    <location>
        <begin position="766"/>
        <end position="818"/>
    </location>
</feature>
<evidence type="ECO:0000256" key="3">
    <source>
        <dbReference type="SAM" id="MobiDB-lite"/>
    </source>
</evidence>
<name>A0A0B2VHX2_TOXCA</name>
<feature type="domain" description="Suppressor of white apricot N-terminal" evidence="4">
    <location>
        <begin position="175"/>
        <end position="310"/>
    </location>
</feature>
<feature type="compositionally biased region" description="Basic residues" evidence="3">
    <location>
        <begin position="522"/>
        <end position="537"/>
    </location>
</feature>
<evidence type="ECO:0000313" key="6">
    <source>
        <dbReference type="Proteomes" id="UP000031036"/>
    </source>
</evidence>
<dbReference type="SMART" id="SM01141">
    <property type="entry name" value="DRY_EERY"/>
    <property type="match status" value="1"/>
</dbReference>
<feature type="compositionally biased region" description="Basic residues" evidence="3">
    <location>
        <begin position="675"/>
        <end position="687"/>
    </location>
</feature>
<evidence type="ECO:0000259" key="4">
    <source>
        <dbReference type="SMART" id="SM01141"/>
    </source>
</evidence>
<dbReference type="PANTHER" id="PTHR13161:SF4">
    <property type="entry name" value="CLK4-ASSOCIATING SERINE_ARGININE RICH PROTEIN"/>
    <property type="match status" value="1"/>
</dbReference>
<organism evidence="5 6">
    <name type="scientific">Toxocara canis</name>
    <name type="common">Canine roundworm</name>
    <dbReference type="NCBI Taxonomy" id="6265"/>
    <lineage>
        <taxon>Eukaryota</taxon>
        <taxon>Metazoa</taxon>
        <taxon>Ecdysozoa</taxon>
        <taxon>Nematoda</taxon>
        <taxon>Chromadorea</taxon>
        <taxon>Rhabditida</taxon>
        <taxon>Spirurina</taxon>
        <taxon>Ascaridomorpha</taxon>
        <taxon>Ascaridoidea</taxon>
        <taxon>Toxocaridae</taxon>
        <taxon>Toxocara</taxon>
    </lineage>
</organism>
<dbReference type="Pfam" id="PF09750">
    <property type="entry name" value="DRY_EERY"/>
    <property type="match status" value="1"/>
</dbReference>
<feature type="region of interest" description="Disordered" evidence="3">
    <location>
        <begin position="503"/>
        <end position="610"/>
    </location>
</feature>
<feature type="compositionally biased region" description="Polar residues" evidence="3">
    <location>
        <begin position="640"/>
        <end position="653"/>
    </location>
</feature>
<feature type="compositionally biased region" description="Basic and acidic residues" evidence="3">
    <location>
        <begin position="693"/>
        <end position="707"/>
    </location>
</feature>
<feature type="compositionally biased region" description="Basic and acidic residues" evidence="3">
    <location>
        <begin position="503"/>
        <end position="513"/>
    </location>
</feature>
<keyword evidence="6" id="KW-1185">Reference proteome</keyword>
<reference evidence="5 6" key="1">
    <citation type="submission" date="2014-11" db="EMBL/GenBank/DDBJ databases">
        <title>Genetic blueprint of the zoonotic pathogen Toxocara canis.</title>
        <authorList>
            <person name="Zhu X.-Q."/>
            <person name="Korhonen P.K."/>
            <person name="Cai H."/>
            <person name="Young N.D."/>
            <person name="Nejsum P."/>
            <person name="von Samson-Himmelstjerna G."/>
            <person name="Boag P.R."/>
            <person name="Tan P."/>
            <person name="Li Q."/>
            <person name="Min J."/>
            <person name="Yang Y."/>
            <person name="Wang X."/>
            <person name="Fang X."/>
            <person name="Hall R.S."/>
            <person name="Hofmann A."/>
            <person name="Sternberg P.W."/>
            <person name="Jex A.R."/>
            <person name="Gasser R.B."/>
        </authorList>
    </citation>
    <scope>NUCLEOTIDE SEQUENCE [LARGE SCALE GENOMIC DNA]</scope>
    <source>
        <strain evidence="5">PN_DK_2014</strain>
    </source>
</reference>
<dbReference type="InterPro" id="IPR019147">
    <property type="entry name" value="SWAP_N_domain"/>
</dbReference>
<dbReference type="OMA" id="PPRIRYY"/>
<dbReference type="GO" id="GO:0008380">
    <property type="term" value="P:RNA splicing"/>
    <property type="evidence" value="ECO:0007669"/>
    <property type="project" value="UniProtKB-KW"/>
</dbReference>
<accession>A0A0B2VHX2</accession>
<protein>
    <submittedName>
        <fullName evidence="5">CLK4-associating serine/arginine rich protein</fullName>
    </submittedName>
</protein>
<evidence type="ECO:0000256" key="2">
    <source>
        <dbReference type="ARBA" id="ARBA00023187"/>
    </source>
</evidence>
<dbReference type="InterPro" id="IPR040397">
    <property type="entry name" value="SWAP"/>
</dbReference>
<dbReference type="PANTHER" id="PTHR13161">
    <property type="entry name" value="SPLICING FACTOR SUPPRESSOR OF WHITE APRICOT"/>
    <property type="match status" value="1"/>
</dbReference>
<feature type="compositionally biased region" description="Basic and acidic residues" evidence="3">
    <location>
        <begin position="560"/>
        <end position="601"/>
    </location>
</feature>
<keyword evidence="2" id="KW-0508">mRNA splicing</keyword>
<feature type="region of interest" description="Disordered" evidence="3">
    <location>
        <begin position="640"/>
        <end position="712"/>
    </location>
</feature>